<evidence type="ECO:0000313" key="3">
    <source>
        <dbReference type="Proteomes" id="UP000019376"/>
    </source>
</evidence>
<dbReference type="OrthoDB" id="5359669at2759"/>
<feature type="region of interest" description="Disordered" evidence="1">
    <location>
        <begin position="51"/>
        <end position="110"/>
    </location>
</feature>
<dbReference type="HOGENOM" id="CLU_047454_0_0_1"/>
<feature type="compositionally biased region" description="Polar residues" evidence="1">
    <location>
        <begin position="51"/>
        <end position="67"/>
    </location>
</feature>
<name>S7ZII2_PENO1</name>
<dbReference type="STRING" id="933388.S7ZII2"/>
<gene>
    <name evidence="2" type="ORF">PDE_05049</name>
</gene>
<protein>
    <submittedName>
        <fullName evidence="2">Uncharacterized protein</fullName>
    </submittedName>
</protein>
<feature type="region of interest" description="Disordered" evidence="1">
    <location>
        <begin position="124"/>
        <end position="148"/>
    </location>
</feature>
<dbReference type="AlphaFoldDB" id="S7ZII2"/>
<dbReference type="Proteomes" id="UP000019376">
    <property type="component" value="Unassembled WGS sequence"/>
</dbReference>
<accession>S7ZII2</accession>
<reference evidence="2 3" key="1">
    <citation type="journal article" date="2013" name="PLoS ONE">
        <title>Genomic and secretomic analyses reveal unique features of the lignocellulolytic enzyme system of Penicillium decumbens.</title>
        <authorList>
            <person name="Liu G."/>
            <person name="Zhang L."/>
            <person name="Wei X."/>
            <person name="Zou G."/>
            <person name="Qin Y."/>
            <person name="Ma L."/>
            <person name="Li J."/>
            <person name="Zheng H."/>
            <person name="Wang S."/>
            <person name="Wang C."/>
            <person name="Xun L."/>
            <person name="Zhao G.-P."/>
            <person name="Zhou Z."/>
            <person name="Qu Y."/>
        </authorList>
    </citation>
    <scope>NUCLEOTIDE SEQUENCE [LARGE SCALE GENOMIC DNA]</scope>
    <source>
        <strain evidence="3">114-2 / CGMCC 5302</strain>
    </source>
</reference>
<organism evidence="2 3">
    <name type="scientific">Penicillium oxalicum (strain 114-2 / CGMCC 5302)</name>
    <name type="common">Penicillium decumbens</name>
    <dbReference type="NCBI Taxonomy" id="933388"/>
    <lineage>
        <taxon>Eukaryota</taxon>
        <taxon>Fungi</taxon>
        <taxon>Dikarya</taxon>
        <taxon>Ascomycota</taxon>
        <taxon>Pezizomycotina</taxon>
        <taxon>Eurotiomycetes</taxon>
        <taxon>Eurotiomycetidae</taxon>
        <taxon>Eurotiales</taxon>
        <taxon>Aspergillaceae</taxon>
        <taxon>Penicillium</taxon>
    </lineage>
</organism>
<keyword evidence="3" id="KW-1185">Reference proteome</keyword>
<proteinExistence type="predicted"/>
<sequence>MCPTIVSRLSNGPAMVLSPSQEHVFGSLPSQSLLDAHSDFHTYSGTFNSTFGVSKPTQPSMPVQPQPSRKRSRDEAAVDESSMARGPCPSSQAAMTGTQQPHCPGGNFVPSSLQKGLRVSGVSHTEAAVSQSGATLVADGNGNEMSRKAPRFDASSAVLGGDATVASQDSANDTSLSDQHRITPPSPPSEPLIDEATRLLGISWQRVDTDHDMAPAVRGWTKYIDNQYSAILHDSQMLMKSRALNAYLVAATPHGACSPSFYLFNEDLTQGQLVASRWEVCLQNLRSTPPVFEGNAVIVAAGRPQPLENPFTSAGESGVPLLQQALSSHSHVAPCGMDLGAGLNQGMDTGMEIDS</sequence>
<dbReference type="PhylomeDB" id="S7ZII2"/>
<feature type="compositionally biased region" description="Polar residues" evidence="1">
    <location>
        <begin position="89"/>
        <end position="101"/>
    </location>
</feature>
<feature type="region of interest" description="Disordered" evidence="1">
    <location>
        <begin position="167"/>
        <end position="191"/>
    </location>
</feature>
<evidence type="ECO:0000313" key="2">
    <source>
        <dbReference type="EMBL" id="EPS30099.1"/>
    </source>
</evidence>
<dbReference type="eggNOG" id="ENOG502SUJQ">
    <property type="taxonomic scope" value="Eukaryota"/>
</dbReference>
<dbReference type="EMBL" id="KB644412">
    <property type="protein sequence ID" value="EPS30099.1"/>
    <property type="molecule type" value="Genomic_DNA"/>
</dbReference>
<feature type="compositionally biased region" description="Polar residues" evidence="1">
    <location>
        <begin position="167"/>
        <end position="177"/>
    </location>
</feature>
<evidence type="ECO:0000256" key="1">
    <source>
        <dbReference type="SAM" id="MobiDB-lite"/>
    </source>
</evidence>